<dbReference type="SUPFAM" id="SSF56399">
    <property type="entry name" value="ADP-ribosylation"/>
    <property type="match status" value="1"/>
</dbReference>
<dbReference type="Gene3D" id="3.20.170.20">
    <property type="entry name" value="Protein of unknown function DUF952"/>
    <property type="match status" value="1"/>
</dbReference>
<evidence type="ECO:0000313" key="2">
    <source>
        <dbReference type="Proteomes" id="UP000193648"/>
    </source>
</evidence>
<organism evidence="1 2">
    <name type="scientific">Lobosporangium transversale</name>
    <dbReference type="NCBI Taxonomy" id="64571"/>
    <lineage>
        <taxon>Eukaryota</taxon>
        <taxon>Fungi</taxon>
        <taxon>Fungi incertae sedis</taxon>
        <taxon>Mucoromycota</taxon>
        <taxon>Mortierellomycotina</taxon>
        <taxon>Mortierellomycetes</taxon>
        <taxon>Mortierellales</taxon>
        <taxon>Mortierellaceae</taxon>
        <taxon>Lobosporangium</taxon>
    </lineage>
</organism>
<dbReference type="InParanoid" id="A0A1Y2GC97"/>
<dbReference type="PANTHER" id="PTHR34129">
    <property type="entry name" value="BLR1139 PROTEIN"/>
    <property type="match status" value="1"/>
</dbReference>
<gene>
    <name evidence="1" type="ORF">BCR41DRAFT_360743</name>
</gene>
<protein>
    <submittedName>
        <fullName evidence="1">Uncharacterized protein</fullName>
    </submittedName>
</protein>
<dbReference type="InterPro" id="IPR009297">
    <property type="entry name" value="DUF952"/>
</dbReference>
<keyword evidence="2" id="KW-1185">Reference proteome</keyword>
<dbReference type="Pfam" id="PF06108">
    <property type="entry name" value="DUF952"/>
    <property type="match status" value="1"/>
</dbReference>
<dbReference type="GeneID" id="33567260"/>
<dbReference type="RefSeq" id="XP_021877738.1">
    <property type="nucleotide sequence ID" value="XM_022025416.1"/>
</dbReference>
<comment type="caution">
    <text evidence="1">The sequence shown here is derived from an EMBL/GenBank/DDBJ whole genome shotgun (WGS) entry which is preliminary data.</text>
</comment>
<dbReference type="AlphaFoldDB" id="A0A1Y2GC97"/>
<dbReference type="PANTHER" id="PTHR34129:SF1">
    <property type="entry name" value="DUF952 DOMAIN-CONTAINING PROTEIN"/>
    <property type="match status" value="1"/>
</dbReference>
<dbReference type="EMBL" id="MCFF01000044">
    <property type="protein sequence ID" value="ORZ06817.1"/>
    <property type="molecule type" value="Genomic_DNA"/>
</dbReference>
<reference evidence="1 2" key="1">
    <citation type="submission" date="2016-07" db="EMBL/GenBank/DDBJ databases">
        <title>Pervasive Adenine N6-methylation of Active Genes in Fungi.</title>
        <authorList>
            <consortium name="DOE Joint Genome Institute"/>
            <person name="Mondo S.J."/>
            <person name="Dannebaum R.O."/>
            <person name="Kuo R.C."/>
            <person name="Labutti K."/>
            <person name="Haridas S."/>
            <person name="Kuo A."/>
            <person name="Salamov A."/>
            <person name="Ahrendt S.R."/>
            <person name="Lipzen A."/>
            <person name="Sullivan W."/>
            <person name="Andreopoulos W.B."/>
            <person name="Clum A."/>
            <person name="Lindquist E."/>
            <person name="Daum C."/>
            <person name="Ramamoorthy G.K."/>
            <person name="Gryganskyi A."/>
            <person name="Culley D."/>
            <person name="Magnuson J.K."/>
            <person name="James T.Y."/>
            <person name="O'Malley M.A."/>
            <person name="Stajich J.E."/>
            <person name="Spatafora J.W."/>
            <person name="Visel A."/>
            <person name="Grigoriev I.V."/>
        </authorList>
    </citation>
    <scope>NUCLEOTIDE SEQUENCE [LARGE SCALE GENOMIC DNA]</scope>
    <source>
        <strain evidence="1 2">NRRL 3116</strain>
    </source>
</reference>
<sequence>MAESLAPAVAPDYIYKIVPPESFNTSDKVLPLSDLDRTDGFYHLSTAAQVPGTSNRFFLRADFDHLLILKLSYPGLAPQIRWEAARGNSGNYPVDTSRIFPHVYGDLELKHCVGTIRINWDDAQNQWSFPTGWEHEVLAF</sequence>
<dbReference type="STRING" id="64571.A0A1Y2GC97"/>
<dbReference type="OrthoDB" id="3335358at2759"/>
<proteinExistence type="predicted"/>
<dbReference type="Proteomes" id="UP000193648">
    <property type="component" value="Unassembled WGS sequence"/>
</dbReference>
<evidence type="ECO:0000313" key="1">
    <source>
        <dbReference type="EMBL" id="ORZ06817.1"/>
    </source>
</evidence>
<accession>A0A1Y2GC97</accession>
<name>A0A1Y2GC97_9FUNG</name>